<dbReference type="Proteomes" id="UP001302494">
    <property type="component" value="Chromosome"/>
</dbReference>
<accession>A0AA96GF02</accession>
<evidence type="ECO:0000256" key="1">
    <source>
        <dbReference type="SAM" id="MobiDB-lite"/>
    </source>
</evidence>
<dbReference type="EMBL" id="CP116968">
    <property type="protein sequence ID" value="WNM60653.1"/>
    <property type="molecule type" value="Genomic_DNA"/>
</dbReference>
<gene>
    <name evidence="2" type="ORF">PQG83_12885</name>
</gene>
<dbReference type="Pfam" id="PF01503">
    <property type="entry name" value="PRA-PH"/>
    <property type="match status" value="1"/>
</dbReference>
<keyword evidence="3" id="KW-1185">Reference proteome</keyword>
<reference evidence="2 3" key="1">
    <citation type="submission" date="2023-01" db="EMBL/GenBank/DDBJ databases">
        <title>Cultivation and genomic characterization of new, ubiquitous marine nitrite-oxidizing bacteria from the Nitrospirales.</title>
        <authorList>
            <person name="Mueller A.J."/>
            <person name="Daebeler A."/>
            <person name="Herbold C.W."/>
            <person name="Kirkegaard R.H."/>
            <person name="Daims H."/>
        </authorList>
    </citation>
    <scope>NUCLEOTIDE SEQUENCE [LARGE SCALE GENOMIC DNA]</scope>
    <source>
        <strain evidence="2 3">DK</strain>
    </source>
</reference>
<dbReference type="Gene3D" id="1.10.3420.10">
    <property type="entry name" value="putative ntp pyrophosphohydrolase like domain"/>
    <property type="match status" value="1"/>
</dbReference>
<dbReference type="RefSeq" id="WP_312741690.1">
    <property type="nucleotide sequence ID" value="NZ_CP116968.1"/>
</dbReference>
<sequence length="129" mass="14624">MNDAQRMVQEFHKQFEIHVSPTPSIPDEPTQILRKRLIQEEFDELQEAMREKDLSSIAKELADLLYVVYGTAVSLGIDMEPVFREVHRSNMSKVGGHKREDGKWVKPPTYSPAQLDDLLAAQTGSGESL</sequence>
<proteinExistence type="predicted"/>
<dbReference type="AlphaFoldDB" id="A0AA96GF02"/>
<dbReference type="InterPro" id="IPR023292">
    <property type="entry name" value="NTP_PyroPHydrolase-like_dom_sf"/>
</dbReference>
<dbReference type="InterPro" id="IPR021130">
    <property type="entry name" value="PRib-ATP_PPHydrolase-like"/>
</dbReference>
<protein>
    <submittedName>
        <fullName evidence="2">MazG nucleotide pyrophosphohydrolase domain-containing protein</fullName>
    </submittedName>
</protein>
<organism evidence="2 3">
    <name type="scientific">Candidatus Nitrospira neomarina</name>
    <dbReference type="NCBI Taxonomy" id="3020899"/>
    <lineage>
        <taxon>Bacteria</taxon>
        <taxon>Pseudomonadati</taxon>
        <taxon>Nitrospirota</taxon>
        <taxon>Nitrospiria</taxon>
        <taxon>Nitrospirales</taxon>
        <taxon>Nitrospiraceae</taxon>
        <taxon>Nitrospira</taxon>
    </lineage>
</organism>
<evidence type="ECO:0000313" key="2">
    <source>
        <dbReference type="EMBL" id="WNM60653.1"/>
    </source>
</evidence>
<dbReference type="SUPFAM" id="SSF101386">
    <property type="entry name" value="all-alpha NTP pyrophosphatases"/>
    <property type="match status" value="1"/>
</dbReference>
<evidence type="ECO:0000313" key="3">
    <source>
        <dbReference type="Proteomes" id="UP001302494"/>
    </source>
</evidence>
<dbReference type="KEGG" id="nneo:PQG83_12885"/>
<name>A0AA96GF02_9BACT</name>
<feature type="region of interest" description="Disordered" evidence="1">
    <location>
        <begin position="91"/>
        <end position="111"/>
    </location>
</feature>